<dbReference type="InterPro" id="IPR050360">
    <property type="entry name" value="MFS_Sugar_Transporters"/>
</dbReference>
<evidence type="ECO:0000256" key="5">
    <source>
        <dbReference type="ARBA" id="ARBA00022989"/>
    </source>
</evidence>
<keyword evidence="5 7" id="KW-1133">Transmembrane helix</keyword>
<feature type="transmembrane region" description="Helical" evidence="7">
    <location>
        <begin position="653"/>
        <end position="673"/>
    </location>
</feature>
<feature type="domain" description="Major facilitator superfamily (MFS) profile" evidence="8">
    <location>
        <begin position="361"/>
        <end position="823"/>
    </location>
</feature>
<evidence type="ECO:0000256" key="6">
    <source>
        <dbReference type="ARBA" id="ARBA00023136"/>
    </source>
</evidence>
<evidence type="ECO:0000313" key="10">
    <source>
        <dbReference type="Proteomes" id="UP000288429"/>
    </source>
</evidence>
<dbReference type="InterPro" id="IPR020846">
    <property type="entry name" value="MFS_dom"/>
</dbReference>
<dbReference type="SUPFAM" id="SSF103473">
    <property type="entry name" value="MFS general substrate transporter"/>
    <property type="match status" value="1"/>
</dbReference>
<proteinExistence type="inferred from homology"/>
<keyword evidence="10" id="KW-1185">Reference proteome</keyword>
<evidence type="ECO:0000256" key="7">
    <source>
        <dbReference type="SAM" id="Phobius"/>
    </source>
</evidence>
<dbReference type="PROSITE" id="PS50850">
    <property type="entry name" value="MFS"/>
    <property type="match status" value="1"/>
</dbReference>
<organism evidence="9 10">
    <name type="scientific">Fusarium ambrosium</name>
    <dbReference type="NCBI Taxonomy" id="131363"/>
    <lineage>
        <taxon>Eukaryota</taxon>
        <taxon>Fungi</taxon>
        <taxon>Dikarya</taxon>
        <taxon>Ascomycota</taxon>
        <taxon>Pezizomycotina</taxon>
        <taxon>Sordariomycetes</taxon>
        <taxon>Hypocreomycetidae</taxon>
        <taxon>Hypocreales</taxon>
        <taxon>Nectriaceae</taxon>
        <taxon>Fusarium</taxon>
        <taxon>Fusarium solani species complex</taxon>
    </lineage>
</organism>
<dbReference type="PROSITE" id="PS00217">
    <property type="entry name" value="SUGAR_TRANSPORT_2"/>
    <property type="match status" value="1"/>
</dbReference>
<evidence type="ECO:0000256" key="3">
    <source>
        <dbReference type="ARBA" id="ARBA00022448"/>
    </source>
</evidence>
<feature type="transmembrane region" description="Helical" evidence="7">
    <location>
        <begin position="678"/>
        <end position="696"/>
    </location>
</feature>
<evidence type="ECO:0000256" key="4">
    <source>
        <dbReference type="ARBA" id="ARBA00022692"/>
    </source>
</evidence>
<gene>
    <name evidence="9" type="ORF">CDV31_005558</name>
</gene>
<feature type="transmembrane region" description="Helical" evidence="7">
    <location>
        <begin position="430"/>
        <end position="447"/>
    </location>
</feature>
<dbReference type="PANTHER" id="PTHR48022:SF3">
    <property type="entry name" value="HEXOSE TRANSPORTER PROTEIN (AFU_ORTHOLOGUE AFUA_8G04480)-RELATED"/>
    <property type="match status" value="1"/>
</dbReference>
<evidence type="ECO:0000256" key="1">
    <source>
        <dbReference type="ARBA" id="ARBA00004141"/>
    </source>
</evidence>
<dbReference type="PANTHER" id="PTHR48022">
    <property type="entry name" value="PLASTIDIC GLUCOSE TRANSPORTER 4"/>
    <property type="match status" value="1"/>
</dbReference>
<sequence length="823" mass="92077">MGKLKLGHCYYTAAEKRLGAAFSRVDTLSIQCLCLAGIYHMYLIRPTHALRLFHAAGSSLQMLLSTNSDYSAGSTSQLVSSLFWTCYKSEREILSELPLGIPALRDPPSQDSYPPPQQITRDLSASEEDSWFFLLSEMTLRRITDQVAEVVNKYIDARTRHEQQCPGVEHLVPIVAGFRNQVQSFRELLPEAIKFPDVPEPASTEWEHYSRGRYYRVLELMHRPFVFAAIHDPTCSPAIQALAKTGLENGLKYLQHSRTGHRHHGLWLQLRNQVRISSLLLAASTIPNFTMPEGWYDGISRTLATLDYWECEFPSCKSYKEVILTLSARNVDGRTPMSLVALPETDEPWWKQAHLLRLNALLGICCLSAATVGYDGAMMNALQINPNWKSYYNHPEKAILGAINAMLPTGKIMGFLFVAPFSNRFGRKTALVLSFAITIIGAAIQAASNSLGVLIFSRFFLGFGCGVMSQPSPILLAEMAYPPHRGKLTALYHCFYFVGAIAAAWITFGTLRMTGAWSWRIPTLLQGGAPLFQLTFSYFLPESPRYLIAKGRDEEARAILTKHHAAGNDNSALVDLEVTQIRDAVRTAANTEKRPSLGKMVTSPVNRRRLLISTLVAIAAQWSGNTVVSYYLVLVLNGIGVTNATHQSLINGGLQIFNLFATVGCGAMLVDILGRRRLFQWSGIGMTLSYIIWTILNARFAATGFSSYGFAVIPMLFVFYFHYDIALTPLLYSYPTELFTYEWRSWGVAYTLIVTNLSQIIGQFCNPIAMAKIGFWFLFPETKGKSLEELASLFEKLENVSARDPEKLKVENEYIEKSKALSE</sequence>
<feature type="transmembrane region" description="Helical" evidence="7">
    <location>
        <begin position="489"/>
        <end position="511"/>
    </location>
</feature>
<dbReference type="GO" id="GO:0005351">
    <property type="term" value="F:carbohydrate:proton symporter activity"/>
    <property type="evidence" value="ECO:0007669"/>
    <property type="project" value="TreeGrafter"/>
</dbReference>
<feature type="transmembrane region" description="Helical" evidence="7">
    <location>
        <begin position="610"/>
        <end position="633"/>
    </location>
</feature>
<evidence type="ECO:0000313" key="9">
    <source>
        <dbReference type="EMBL" id="RSM14096.1"/>
    </source>
</evidence>
<keyword evidence="6 7" id="KW-0472">Membrane</keyword>
<dbReference type="InterPro" id="IPR036259">
    <property type="entry name" value="MFS_trans_sf"/>
</dbReference>
<evidence type="ECO:0000256" key="2">
    <source>
        <dbReference type="ARBA" id="ARBA00010992"/>
    </source>
</evidence>
<name>A0A428UIH4_9HYPO</name>
<evidence type="ECO:0000259" key="8">
    <source>
        <dbReference type="PROSITE" id="PS50850"/>
    </source>
</evidence>
<dbReference type="InterPro" id="IPR005828">
    <property type="entry name" value="MFS_sugar_transport-like"/>
</dbReference>
<comment type="caution">
    <text evidence="9">The sequence shown here is derived from an EMBL/GenBank/DDBJ whole genome shotgun (WGS) entry which is preliminary data.</text>
</comment>
<dbReference type="GO" id="GO:0016020">
    <property type="term" value="C:membrane"/>
    <property type="evidence" value="ECO:0007669"/>
    <property type="project" value="UniProtKB-SubCell"/>
</dbReference>
<comment type="subcellular location">
    <subcellularLocation>
        <location evidence="1">Membrane</location>
        <topology evidence="1">Multi-pass membrane protein</topology>
    </subcellularLocation>
</comment>
<feature type="transmembrane region" description="Helical" evidence="7">
    <location>
        <begin position="358"/>
        <end position="378"/>
    </location>
</feature>
<keyword evidence="4 7" id="KW-0812">Transmembrane</keyword>
<feature type="transmembrane region" description="Helical" evidence="7">
    <location>
        <begin position="398"/>
        <end position="418"/>
    </location>
</feature>
<keyword evidence="3" id="KW-0813">Transport</keyword>
<protein>
    <recommendedName>
        <fullName evidence="8">Major facilitator superfamily (MFS) profile domain-containing protein</fullName>
    </recommendedName>
</protein>
<reference evidence="9 10" key="1">
    <citation type="submission" date="2017-06" db="EMBL/GenBank/DDBJ databases">
        <title>Cmopartive genomic analysis of Ambrosia Fusariam Clade fungi.</title>
        <authorList>
            <person name="Stajich J.E."/>
            <person name="Carrillo J."/>
            <person name="Kijimoto T."/>
            <person name="Eskalen A."/>
            <person name="O'Donnell K."/>
            <person name="Kasson M."/>
        </authorList>
    </citation>
    <scope>NUCLEOTIDE SEQUENCE [LARGE SCALE GENOMIC DNA]</scope>
    <source>
        <strain evidence="9 10">NRRL 20438</strain>
    </source>
</reference>
<dbReference type="Proteomes" id="UP000288429">
    <property type="component" value="Unassembled WGS sequence"/>
</dbReference>
<dbReference type="EMBL" id="NIZV01000058">
    <property type="protein sequence ID" value="RSM14096.1"/>
    <property type="molecule type" value="Genomic_DNA"/>
</dbReference>
<dbReference type="Gene3D" id="1.20.1250.20">
    <property type="entry name" value="MFS general substrate transporter like domains"/>
    <property type="match status" value="1"/>
</dbReference>
<comment type="similarity">
    <text evidence="2">Belongs to the major facilitator superfamily. Sugar transporter (TC 2.A.1.1) family.</text>
</comment>
<dbReference type="FunFam" id="1.20.1250.20:FF:000134">
    <property type="entry name" value="MFS sugar transporter protein"/>
    <property type="match status" value="1"/>
</dbReference>
<dbReference type="PROSITE" id="PS00216">
    <property type="entry name" value="SUGAR_TRANSPORT_1"/>
    <property type="match status" value="1"/>
</dbReference>
<accession>A0A428UIH4</accession>
<dbReference type="InterPro" id="IPR005829">
    <property type="entry name" value="Sugar_transporter_CS"/>
</dbReference>
<dbReference type="Pfam" id="PF00083">
    <property type="entry name" value="Sugar_tr"/>
    <property type="match status" value="1"/>
</dbReference>
<dbReference type="AlphaFoldDB" id="A0A428UIH4"/>
<dbReference type="CDD" id="cd12148">
    <property type="entry name" value="fungal_TF_MHR"/>
    <property type="match status" value="1"/>
</dbReference>